<sequence length="158" mass="17468">MALIGLADLGSTILFIERHGAQEANPIFRHFWEMGLGAFIVAKLVCLIGPLLVMEWARQRHPLFVTGALRIAIVGYLALYGVGVLHLNHTAKADIPLAANDPSALQLDYLSQQMAIKVQMIAQRAHKTRFARPPQPADAEFCLRPAPPIVRGRTPFLR</sequence>
<evidence type="ECO:0000259" key="2">
    <source>
        <dbReference type="Pfam" id="PF18902"/>
    </source>
</evidence>
<dbReference type="HOGENOM" id="CLU_1666292_0_0_0"/>
<keyword evidence="4" id="KW-1185">Reference proteome</keyword>
<dbReference type="Pfam" id="PF18902">
    <property type="entry name" value="DUF5658"/>
    <property type="match status" value="1"/>
</dbReference>
<evidence type="ECO:0000313" key="3">
    <source>
        <dbReference type="EMBL" id="CCW34071.1"/>
    </source>
</evidence>
<name>S0ES99_CHTCT</name>
<feature type="transmembrane region" description="Helical" evidence="1">
    <location>
        <begin position="36"/>
        <end position="56"/>
    </location>
</feature>
<keyword evidence="1" id="KW-1133">Transmembrane helix</keyword>
<keyword evidence="1" id="KW-0812">Transmembrane</keyword>
<dbReference type="AlphaFoldDB" id="S0ES99"/>
<feature type="transmembrane region" description="Helical" evidence="1">
    <location>
        <begin position="68"/>
        <end position="87"/>
    </location>
</feature>
<organism evidence="3 4">
    <name type="scientific">Chthonomonas calidirosea (strain DSM 23976 / ICMP 18418 / T49)</name>
    <dbReference type="NCBI Taxonomy" id="1303518"/>
    <lineage>
        <taxon>Bacteria</taxon>
        <taxon>Bacillati</taxon>
        <taxon>Armatimonadota</taxon>
        <taxon>Chthonomonadia</taxon>
        <taxon>Chthonomonadales</taxon>
        <taxon>Chthonomonadaceae</taxon>
        <taxon>Chthonomonas</taxon>
    </lineage>
</organism>
<reference evidence="4" key="1">
    <citation type="submission" date="2013-03" db="EMBL/GenBank/DDBJ databases">
        <title>Genome sequence of Chthonomonas calidirosea, the first sequenced genome from the Armatimonadetes phylum (formally candidate division OP10).</title>
        <authorList>
            <person name="Lee K.C.Y."/>
            <person name="Morgan X.C."/>
            <person name="Dunfield P.F."/>
            <person name="Tamas I."/>
            <person name="Houghton K.M."/>
            <person name="Vyssotski M."/>
            <person name="Ryan J.L.J."/>
            <person name="Lagutin K."/>
            <person name="McDonald I.R."/>
            <person name="Stott M.B."/>
        </authorList>
    </citation>
    <scope>NUCLEOTIDE SEQUENCE [LARGE SCALE GENOMIC DNA]</scope>
    <source>
        <strain evidence="4">DSM 23976 / ICMP 18418 / T49</strain>
    </source>
</reference>
<keyword evidence="1" id="KW-0472">Membrane</keyword>
<dbReference type="InParanoid" id="S0ES99"/>
<gene>
    <name evidence="3" type="ORF">CCALI_00234</name>
</gene>
<dbReference type="InterPro" id="IPR043717">
    <property type="entry name" value="DUF5658"/>
</dbReference>
<dbReference type="Proteomes" id="UP000014227">
    <property type="component" value="Chromosome I"/>
</dbReference>
<dbReference type="PATRIC" id="fig|1303518.3.peg.235"/>
<accession>S0ES99</accession>
<dbReference type="EMBL" id="HF951689">
    <property type="protein sequence ID" value="CCW34071.1"/>
    <property type="molecule type" value="Genomic_DNA"/>
</dbReference>
<evidence type="ECO:0000313" key="4">
    <source>
        <dbReference type="Proteomes" id="UP000014227"/>
    </source>
</evidence>
<proteinExistence type="predicted"/>
<feature type="domain" description="DUF5658" evidence="2">
    <location>
        <begin position="2"/>
        <end position="82"/>
    </location>
</feature>
<evidence type="ECO:0000256" key="1">
    <source>
        <dbReference type="SAM" id="Phobius"/>
    </source>
</evidence>
<protein>
    <recommendedName>
        <fullName evidence="2">DUF5658 domain-containing protein</fullName>
    </recommendedName>
</protein>
<dbReference type="KEGG" id="ccz:CCALI_00234"/>